<dbReference type="GO" id="GO:0070301">
    <property type="term" value="P:cellular response to hydrogen peroxide"/>
    <property type="evidence" value="ECO:0007669"/>
    <property type="project" value="EnsemblFungi"/>
</dbReference>
<dbReference type="InterPro" id="IPR057285">
    <property type="entry name" value="Pre-PUA_NSUN2"/>
</dbReference>
<accession>A0A137P5Z9</accession>
<evidence type="ECO:0000256" key="6">
    <source>
        <dbReference type="ARBA" id="ARBA00022691"/>
    </source>
</evidence>
<dbReference type="SUPFAM" id="SSF53335">
    <property type="entry name" value="S-adenosyl-L-methionine-dependent methyltransferases"/>
    <property type="match status" value="1"/>
</dbReference>
<dbReference type="PROSITE" id="PS51686">
    <property type="entry name" value="SAM_MT_RSMB_NOP"/>
    <property type="match status" value="1"/>
</dbReference>
<feature type="binding site" evidence="10">
    <location>
        <begin position="174"/>
        <end position="180"/>
    </location>
    <ligand>
        <name>S-adenosyl-L-methionine</name>
        <dbReference type="ChEBI" id="CHEBI:59789"/>
    </ligand>
</feature>
<keyword evidence="9" id="KW-0539">Nucleus</keyword>
<feature type="region of interest" description="Disordered" evidence="11">
    <location>
        <begin position="444"/>
        <end position="515"/>
    </location>
</feature>
<dbReference type="GO" id="GO:0016428">
    <property type="term" value="F:tRNA (cytidine-5-)-methyltransferase activity"/>
    <property type="evidence" value="ECO:0007669"/>
    <property type="project" value="EnsemblFungi"/>
</dbReference>
<dbReference type="PANTHER" id="PTHR22808:SF1">
    <property type="entry name" value="RNA CYTOSINE-C(5)-METHYLTRANSFERASE NSUN2-RELATED"/>
    <property type="match status" value="1"/>
</dbReference>
<dbReference type="PRINTS" id="PR02011">
    <property type="entry name" value="RCMTNCL1"/>
</dbReference>
<organism evidence="13 14">
    <name type="scientific">Conidiobolus coronatus (strain ATCC 28846 / CBS 209.66 / NRRL 28638)</name>
    <name type="common">Delacroixia coronata</name>
    <dbReference type="NCBI Taxonomy" id="796925"/>
    <lineage>
        <taxon>Eukaryota</taxon>
        <taxon>Fungi</taxon>
        <taxon>Fungi incertae sedis</taxon>
        <taxon>Zoopagomycota</taxon>
        <taxon>Entomophthoromycotina</taxon>
        <taxon>Entomophthoromycetes</taxon>
        <taxon>Entomophthorales</taxon>
        <taxon>Ancylistaceae</taxon>
        <taxon>Conidiobolus</taxon>
    </lineage>
</organism>
<evidence type="ECO:0000259" key="12">
    <source>
        <dbReference type="PROSITE" id="PS51686"/>
    </source>
</evidence>
<protein>
    <submittedName>
        <fullName evidence="13">S-adenosyl-L-methionine-dependent methyltransferase</fullName>
    </submittedName>
</protein>
<dbReference type="EMBL" id="KQ964503">
    <property type="protein sequence ID" value="KXN70399.1"/>
    <property type="molecule type" value="Genomic_DNA"/>
</dbReference>
<dbReference type="STRING" id="796925.A0A137P5Z9"/>
<dbReference type="PROSITE" id="PS01153">
    <property type="entry name" value="NOL1_NOP2_SUN"/>
    <property type="match status" value="1"/>
</dbReference>
<dbReference type="Gene3D" id="3.40.50.150">
    <property type="entry name" value="Vaccinia Virus protein VP39"/>
    <property type="match status" value="1"/>
</dbReference>
<dbReference type="Pfam" id="PF25378">
    <property type="entry name" value="PUA_NSUN2"/>
    <property type="match status" value="1"/>
</dbReference>
<evidence type="ECO:0000256" key="10">
    <source>
        <dbReference type="PROSITE-ProRule" id="PRU01023"/>
    </source>
</evidence>
<evidence type="ECO:0000256" key="8">
    <source>
        <dbReference type="ARBA" id="ARBA00022884"/>
    </source>
</evidence>
<dbReference type="AlphaFoldDB" id="A0A137P5Z9"/>
<comment type="similarity">
    <text evidence="2 10">Belongs to the class I-like SAM-binding methyltransferase superfamily. RsmB/NOP family.</text>
</comment>
<dbReference type="Pfam" id="PF01189">
    <property type="entry name" value="Methyltr_RsmB-F"/>
    <property type="match status" value="1"/>
</dbReference>
<dbReference type="InterPro" id="IPR023270">
    <property type="entry name" value="RCMT_NCL1"/>
</dbReference>
<feature type="binding site" evidence="10">
    <location>
        <position position="221"/>
    </location>
    <ligand>
        <name>S-adenosyl-L-methionine</name>
        <dbReference type="ChEBI" id="CHEBI:59789"/>
    </ligand>
</feature>
<dbReference type="InterPro" id="IPR018314">
    <property type="entry name" value="RsmB/NOL1/NOP2-like_CS"/>
</dbReference>
<dbReference type="GO" id="GO:0005634">
    <property type="term" value="C:nucleus"/>
    <property type="evidence" value="ECO:0007669"/>
    <property type="project" value="UniProtKB-SubCell"/>
</dbReference>
<dbReference type="GO" id="GO:0000049">
    <property type="term" value="F:tRNA binding"/>
    <property type="evidence" value="ECO:0007669"/>
    <property type="project" value="UniProtKB-KW"/>
</dbReference>
<feature type="region of interest" description="Disordered" evidence="11">
    <location>
        <begin position="1"/>
        <end position="30"/>
    </location>
</feature>
<feature type="compositionally biased region" description="Low complexity" evidence="11">
    <location>
        <begin position="469"/>
        <end position="499"/>
    </location>
</feature>
<keyword evidence="5 10" id="KW-0808">Transferase</keyword>
<evidence type="ECO:0000256" key="5">
    <source>
        <dbReference type="ARBA" id="ARBA00022679"/>
    </source>
</evidence>
<keyword evidence="3" id="KW-0820">tRNA-binding</keyword>
<feature type="compositionally biased region" description="Acidic residues" evidence="11">
    <location>
        <begin position="458"/>
        <end position="468"/>
    </location>
</feature>
<comment type="caution">
    <text evidence="10">Lacks conserved residue(s) required for the propagation of feature annotation.</text>
</comment>
<evidence type="ECO:0000256" key="1">
    <source>
        <dbReference type="ARBA" id="ARBA00004123"/>
    </source>
</evidence>
<dbReference type="InterPro" id="IPR029063">
    <property type="entry name" value="SAM-dependent_MTases_sf"/>
</dbReference>
<evidence type="ECO:0000256" key="3">
    <source>
        <dbReference type="ARBA" id="ARBA00022555"/>
    </source>
</evidence>
<reference evidence="13 14" key="1">
    <citation type="journal article" date="2015" name="Genome Biol. Evol.">
        <title>Phylogenomic analyses indicate that early fungi evolved digesting cell walls of algal ancestors of land plants.</title>
        <authorList>
            <person name="Chang Y."/>
            <person name="Wang S."/>
            <person name="Sekimoto S."/>
            <person name="Aerts A.L."/>
            <person name="Choi C."/>
            <person name="Clum A."/>
            <person name="LaButti K.M."/>
            <person name="Lindquist E.A."/>
            <person name="Yee Ngan C."/>
            <person name="Ohm R.A."/>
            <person name="Salamov A.A."/>
            <person name="Grigoriev I.V."/>
            <person name="Spatafora J.W."/>
            <person name="Berbee M.L."/>
        </authorList>
    </citation>
    <scope>NUCLEOTIDE SEQUENCE [LARGE SCALE GENOMIC DNA]</scope>
    <source>
        <strain evidence="13 14">NRRL 28638</strain>
    </source>
</reference>
<keyword evidence="14" id="KW-1185">Reference proteome</keyword>
<evidence type="ECO:0000256" key="2">
    <source>
        <dbReference type="ARBA" id="ARBA00007494"/>
    </source>
</evidence>
<keyword evidence="4 10" id="KW-0489">Methyltransferase</keyword>
<sequence>MGKRFKRNKGKNQKNGEEKAPKERQNYEESAKDNETFFEFYKLQNIIPNEEEFEQFRAHLKESLPVTFRITGTRSQGNEILSILRNRFIPSFEGKTIEGEPLQAPFPLPWYPDEFGWHVPSSRTNVRKCEEFQEFHKFLVGETDVGNVSRQEAVSMVPPLLLGVQPHHYVLDMCAAPGSKTNQLIEALHSEDLNRSKGEDLDDLESHLAVNVPKGLIIANDANQKRSYTLVHNTKRLKSPCLMVTNHEAQLFPNINLQSEDGSDKYNPLRFDRILCDVPCSGDGTLRKNITIWKDWTSTNGYSLHNLQVNILSRGIQMLKPGGRIVYSTCSLNPIENEAVIATVLQKYAPYVTLKDVSNELVELKRTPGLSTWKVLNTENKEVEDEEQLGAKRRKWMVPTFFPPSDPSTLNLDRCVRIYPHHQNTGAFFVAVLEKSLDAPFRMDSKAKSTEAQAEANPEAENEEDAETQAESADVSDAVVVDGDNVDSAQVTETEPNTPETKEQGNGEEQKQSRYKNGRYVEEPFIFLKQDGAEAENIRKHYGLDKFPLNQLLVRSESNNNGSVNFVSSSISKVLKARNAHRIRTIYTGIKTFIRTDASRNLECHFRIQSEGAGAILSTLKPELVINATLKDMHAVLHERNPFFNKLSEHLQAKLQGLSNRSVVIVFDPKTHESETGAEYDLCPYFNTRLLYPLWVAPTSVNLLLNDNEKKSLKARLFK</sequence>
<keyword evidence="8 10" id="KW-0694">RNA-binding</keyword>
<name>A0A137P5Z9_CONC2</name>
<dbReference type="PRINTS" id="PR02008">
    <property type="entry name" value="RCMTFAMILY"/>
</dbReference>
<dbReference type="InterPro" id="IPR023267">
    <property type="entry name" value="RCMT"/>
</dbReference>
<evidence type="ECO:0000313" key="13">
    <source>
        <dbReference type="EMBL" id="KXN70399.1"/>
    </source>
</evidence>
<comment type="subcellular location">
    <subcellularLocation>
        <location evidence="1">Nucleus</location>
    </subcellularLocation>
</comment>
<evidence type="ECO:0000256" key="4">
    <source>
        <dbReference type="ARBA" id="ARBA00022603"/>
    </source>
</evidence>
<dbReference type="OMA" id="TQRKHFQ"/>
<dbReference type="InterPro" id="IPR049560">
    <property type="entry name" value="MeTrfase_RsmB-F_NOP2_cat"/>
</dbReference>
<feature type="active site" description="Nucleophile" evidence="10">
    <location>
        <position position="330"/>
    </location>
</feature>
<dbReference type="OrthoDB" id="6093671at2759"/>
<dbReference type="Pfam" id="PF25376">
    <property type="entry name" value="Pre-PUA_NSUN2"/>
    <property type="match status" value="1"/>
</dbReference>
<dbReference type="GO" id="GO:0005737">
    <property type="term" value="C:cytoplasm"/>
    <property type="evidence" value="ECO:0007669"/>
    <property type="project" value="TreeGrafter"/>
</dbReference>
<feature type="binding site" evidence="10">
    <location>
        <position position="277"/>
    </location>
    <ligand>
        <name>S-adenosyl-L-methionine</name>
        <dbReference type="ChEBI" id="CHEBI:59789"/>
    </ligand>
</feature>
<evidence type="ECO:0000313" key="14">
    <source>
        <dbReference type="Proteomes" id="UP000070444"/>
    </source>
</evidence>
<dbReference type="InterPro" id="IPR057286">
    <property type="entry name" value="PUA_NSUN2"/>
</dbReference>
<keyword evidence="6 10" id="KW-0949">S-adenosyl-L-methionine</keyword>
<dbReference type="Proteomes" id="UP000070444">
    <property type="component" value="Unassembled WGS sequence"/>
</dbReference>
<evidence type="ECO:0000256" key="11">
    <source>
        <dbReference type="SAM" id="MobiDB-lite"/>
    </source>
</evidence>
<gene>
    <name evidence="13" type="ORF">CONCODRAFT_7024</name>
</gene>
<feature type="compositionally biased region" description="Basic and acidic residues" evidence="11">
    <location>
        <begin position="500"/>
        <end position="512"/>
    </location>
</feature>
<feature type="compositionally biased region" description="Basic and acidic residues" evidence="11">
    <location>
        <begin position="14"/>
        <end position="30"/>
    </location>
</feature>
<evidence type="ECO:0000256" key="9">
    <source>
        <dbReference type="ARBA" id="ARBA00023242"/>
    </source>
</evidence>
<evidence type="ECO:0000256" key="7">
    <source>
        <dbReference type="ARBA" id="ARBA00022694"/>
    </source>
</evidence>
<dbReference type="GO" id="GO:0002127">
    <property type="term" value="P:tRNA wobble base cytosine methylation"/>
    <property type="evidence" value="ECO:0007669"/>
    <property type="project" value="EnsemblFungi"/>
</dbReference>
<proteinExistence type="inferred from homology"/>
<feature type="domain" description="SAM-dependent MTase RsmB/NOP-type" evidence="12">
    <location>
        <begin position="56"/>
        <end position="436"/>
    </location>
</feature>
<dbReference type="CDD" id="cd02440">
    <property type="entry name" value="AdoMet_MTases"/>
    <property type="match status" value="1"/>
</dbReference>
<dbReference type="InterPro" id="IPR001678">
    <property type="entry name" value="MeTrfase_RsmB-F_NOP2_dom"/>
</dbReference>
<feature type="compositionally biased region" description="Basic residues" evidence="11">
    <location>
        <begin position="1"/>
        <end position="12"/>
    </location>
</feature>
<keyword evidence="7" id="KW-0819">tRNA processing</keyword>
<dbReference type="PANTHER" id="PTHR22808">
    <property type="entry name" value="NCL1 YEAST -RELATED NOL1/NOP2/FMU SUN DOMAIN-CONTAINING"/>
    <property type="match status" value="1"/>
</dbReference>